<keyword evidence="6" id="KW-1185">Reference proteome</keyword>
<dbReference type="NCBIfam" id="TIGR01891">
    <property type="entry name" value="amidohydrolases"/>
    <property type="match status" value="1"/>
</dbReference>
<dbReference type="EMBL" id="AE017126">
    <property type="protein sequence ID" value="AAQ00817.1"/>
    <property type="molecule type" value="Genomic_DNA"/>
</dbReference>
<dbReference type="EnsemblBacteria" id="AAQ00817">
    <property type="protein sequence ID" value="AAQ00817"/>
    <property type="gene ID" value="Pro_1773"/>
</dbReference>
<dbReference type="AlphaFoldDB" id="Q7V9Q6"/>
<reference evidence="5 6" key="1">
    <citation type="journal article" date="2003" name="Proc. Natl. Acad. Sci. U.S.A.">
        <title>Genome sequence of the cyanobacterium Prochlorococcus marinus SS120, a nearly minimal oxyphototrophic genome.</title>
        <authorList>
            <person name="Dufresne A."/>
            <person name="Salanoubat M."/>
            <person name="Partensky F."/>
            <person name="Artiguenave F."/>
            <person name="Axmann I.M."/>
            <person name="Barbe V."/>
            <person name="Duprat S."/>
            <person name="Galperin M.Y."/>
            <person name="Koonin E.V."/>
            <person name="Le Gall F."/>
            <person name="Makarova K.S."/>
            <person name="Ostrowski M."/>
            <person name="Oztas S."/>
            <person name="Robert C."/>
            <person name="Rogozin I.B."/>
            <person name="Scanlan D.J."/>
            <person name="Tandeau de Marsac N."/>
            <person name="Weissenbach J."/>
            <person name="Wincker P."/>
            <person name="Wolf Y.I."/>
            <person name="Hess W.R."/>
        </authorList>
    </citation>
    <scope>NUCLEOTIDE SEQUENCE [LARGE SCALE GENOMIC DNA]</scope>
    <source>
        <strain evidence="6">SARG / CCMP1375 / SS120</strain>
    </source>
</reference>
<dbReference type="RefSeq" id="WP_011125922.1">
    <property type="nucleotide sequence ID" value="NC_005042.1"/>
</dbReference>
<dbReference type="eggNOG" id="COG1473">
    <property type="taxonomic scope" value="Bacteria"/>
</dbReference>
<dbReference type="SUPFAM" id="SSF53187">
    <property type="entry name" value="Zn-dependent exopeptidases"/>
    <property type="match status" value="1"/>
</dbReference>
<dbReference type="InterPro" id="IPR002933">
    <property type="entry name" value="Peptidase_M20"/>
</dbReference>
<proteinExistence type="inferred from homology"/>
<feature type="binding site" evidence="3">
    <location>
        <position position="140"/>
    </location>
    <ligand>
        <name>Mn(2+)</name>
        <dbReference type="ChEBI" id="CHEBI:29035"/>
        <label>2</label>
    </ligand>
</feature>
<dbReference type="InterPro" id="IPR011650">
    <property type="entry name" value="Peptidase_M20_dimer"/>
</dbReference>
<dbReference type="PIRSF" id="PIRSF005962">
    <property type="entry name" value="Pept_M20D_amidohydro"/>
    <property type="match status" value="1"/>
</dbReference>
<keyword evidence="3" id="KW-0479">Metal-binding</keyword>
<organism evidence="5 6">
    <name type="scientific">Prochlorococcus marinus (strain SARG / CCMP1375 / SS120)</name>
    <dbReference type="NCBI Taxonomy" id="167539"/>
    <lineage>
        <taxon>Bacteria</taxon>
        <taxon>Bacillati</taxon>
        <taxon>Cyanobacteriota</taxon>
        <taxon>Cyanophyceae</taxon>
        <taxon>Synechococcales</taxon>
        <taxon>Prochlorococcaceae</taxon>
        <taxon>Prochlorococcus</taxon>
    </lineage>
</organism>
<dbReference type="Gene3D" id="3.30.70.360">
    <property type="match status" value="1"/>
</dbReference>
<dbReference type="Pfam" id="PF01546">
    <property type="entry name" value="Peptidase_M20"/>
    <property type="match status" value="1"/>
</dbReference>
<accession>Q7V9Q6</accession>
<feature type="domain" description="Peptidase M20 dimerisation" evidence="4">
    <location>
        <begin position="187"/>
        <end position="275"/>
    </location>
</feature>
<dbReference type="Pfam" id="PF07687">
    <property type="entry name" value="M20_dimer"/>
    <property type="match status" value="1"/>
</dbReference>
<dbReference type="InterPro" id="IPR017439">
    <property type="entry name" value="Amidohydrolase"/>
</dbReference>
<dbReference type="STRING" id="167539.Pro_1773"/>
<dbReference type="HOGENOM" id="CLU_023257_0_1_3"/>
<evidence type="ECO:0000313" key="6">
    <source>
        <dbReference type="Proteomes" id="UP000001420"/>
    </source>
</evidence>
<dbReference type="InterPro" id="IPR036264">
    <property type="entry name" value="Bact_exopeptidase_dim_dom"/>
</dbReference>
<evidence type="ECO:0000259" key="4">
    <source>
        <dbReference type="Pfam" id="PF07687"/>
    </source>
</evidence>
<dbReference type="OrthoDB" id="9776731at2"/>
<evidence type="ECO:0000313" key="5">
    <source>
        <dbReference type="EMBL" id="AAQ00817.1"/>
    </source>
</evidence>
<dbReference type="KEGG" id="pma:Pro_1773"/>
<feature type="binding site" evidence="3">
    <location>
        <position position="106"/>
    </location>
    <ligand>
        <name>Mn(2+)</name>
        <dbReference type="ChEBI" id="CHEBI:29035"/>
        <label>2</label>
    </ligand>
</feature>
<name>Q7V9Q6_PROMA</name>
<protein>
    <submittedName>
        <fullName evidence="5">Probable N-acyl-L-amino acid amidohydrolase</fullName>
    </submittedName>
</protein>
<evidence type="ECO:0000256" key="1">
    <source>
        <dbReference type="ARBA" id="ARBA00006153"/>
    </source>
</evidence>
<evidence type="ECO:0000256" key="3">
    <source>
        <dbReference type="PIRSR" id="PIRSR005962-1"/>
    </source>
</evidence>
<dbReference type="GO" id="GO:0046872">
    <property type="term" value="F:metal ion binding"/>
    <property type="evidence" value="ECO:0007669"/>
    <property type="project" value="UniProtKB-KW"/>
</dbReference>
<dbReference type="PANTHER" id="PTHR11014:SF63">
    <property type="entry name" value="METALLOPEPTIDASE, PUTATIVE (AFU_ORTHOLOGUE AFUA_6G09600)-RELATED"/>
    <property type="match status" value="1"/>
</dbReference>
<feature type="binding site" evidence="3">
    <location>
        <position position="164"/>
    </location>
    <ligand>
        <name>Mn(2+)</name>
        <dbReference type="ChEBI" id="CHEBI:29035"/>
        <label>2</label>
    </ligand>
</feature>
<comment type="cofactor">
    <cofactor evidence="3">
        <name>Mn(2+)</name>
        <dbReference type="ChEBI" id="CHEBI:29035"/>
    </cofactor>
    <text evidence="3">The Mn(2+) ion enhances activity.</text>
</comment>
<dbReference type="PATRIC" id="fig|167539.5.peg.1873"/>
<dbReference type="PANTHER" id="PTHR11014">
    <property type="entry name" value="PEPTIDASE M20 FAMILY MEMBER"/>
    <property type="match status" value="1"/>
</dbReference>
<gene>
    <name evidence="5" type="ordered locus">Pro_1773</name>
</gene>
<dbReference type="SUPFAM" id="SSF55031">
    <property type="entry name" value="Bacterial exopeptidase dimerisation domain"/>
    <property type="match status" value="1"/>
</dbReference>
<dbReference type="Gene3D" id="3.40.630.10">
    <property type="entry name" value="Zn peptidases"/>
    <property type="match status" value="1"/>
</dbReference>
<evidence type="ECO:0000256" key="2">
    <source>
        <dbReference type="ARBA" id="ARBA00022801"/>
    </source>
</evidence>
<dbReference type="Proteomes" id="UP000001420">
    <property type="component" value="Chromosome"/>
</dbReference>
<feature type="binding site" evidence="3">
    <location>
        <position position="362"/>
    </location>
    <ligand>
        <name>Mn(2+)</name>
        <dbReference type="ChEBI" id="CHEBI:29035"/>
        <label>2</label>
    </ligand>
</feature>
<keyword evidence="2" id="KW-0378">Hydrolase</keyword>
<sequence>MTIFQEPILSLKSFLPELIELRRYLHAHPELSGHEHQTAALIAGELRKYGWIVKESVGRTGLIAELGNCDGPLVGFRVDMDALPVEEKTGLSFASLRQGVMHACGHDIHICIGIGLARLLAEHNQLELTGIRLLFQPAEEIASGARWMKEDGATKGLDALFGVHVYPELPSGHIGVRDGTLTAAAGKLEIEIIGDGGHGARPHQTVDSIWIAAKIISGIQEAISRQLDALLPVVISFGQIEGGKAFNVIADRVKLLGTVRCLDAHLNDQLPHWLETTIKGIATSCGAEVVITYTPIAPPVFNDPKLTALLENCAQSLIGNEKVKRLDSPSLGAEDFAEFLDDVPGTMFRLGVAPPEGCAPLHNGSFAPDENSIEIGINIIFHTLMHWMKQQQNVSLEQ</sequence>
<comment type="similarity">
    <text evidence="1">Belongs to the peptidase M20 family.</text>
</comment>
<dbReference type="FunFam" id="3.30.70.360:FF:000014">
    <property type="entry name" value="N-acyl-L-amino acid amidohydrolase"/>
    <property type="match status" value="1"/>
</dbReference>
<dbReference type="GO" id="GO:0016787">
    <property type="term" value="F:hydrolase activity"/>
    <property type="evidence" value="ECO:0007669"/>
    <property type="project" value="UniProtKB-KW"/>
</dbReference>
<feature type="binding site" evidence="3">
    <location>
        <position position="104"/>
    </location>
    <ligand>
        <name>Mn(2+)</name>
        <dbReference type="ChEBI" id="CHEBI:29035"/>
        <label>2</label>
    </ligand>
</feature>
<keyword evidence="3" id="KW-0464">Manganese</keyword>